<protein>
    <recommendedName>
        <fullName evidence="2">DUF1018 domain-containing protein</fullName>
    </recommendedName>
</protein>
<organism evidence="1">
    <name type="scientific">Myoviridae sp. ct0QB11</name>
    <dbReference type="NCBI Taxonomy" id="2825012"/>
    <lineage>
        <taxon>Viruses</taxon>
        <taxon>Duplodnaviria</taxon>
        <taxon>Heunggongvirae</taxon>
        <taxon>Uroviricota</taxon>
        <taxon>Caudoviricetes</taxon>
    </lineage>
</organism>
<proteinExistence type="predicted"/>
<reference evidence="1" key="1">
    <citation type="journal article" date="2021" name="Proc. Natl. Acad. Sci. U.S.A.">
        <title>A Catalog of Tens of Thousands of Viruses from Human Metagenomes Reveals Hidden Associations with Chronic Diseases.</title>
        <authorList>
            <person name="Tisza M.J."/>
            <person name="Buck C.B."/>
        </authorList>
    </citation>
    <scope>NUCLEOTIDE SEQUENCE</scope>
    <source>
        <strain evidence="1">Ct0QB11</strain>
    </source>
</reference>
<evidence type="ECO:0008006" key="2">
    <source>
        <dbReference type="Google" id="ProtNLM"/>
    </source>
</evidence>
<sequence length="149" mass="17513">MTKNQDVYRKQLLTIIHTDPLYKEIKRNEAWQDWLDLRFGVKSCKELSINELNTAVNILRGKCEDRLNFTPDFAGRNLAKPDKITQKQIKKIEILINELGWDEPQRLRFFYRQTGSLIPKLYLLDKKRANKIITGLEAVIKTQRAKARG</sequence>
<dbReference type="Pfam" id="PF06252">
    <property type="entry name" value="GemA"/>
    <property type="match status" value="1"/>
</dbReference>
<dbReference type="InterPro" id="IPR009363">
    <property type="entry name" value="Phage_Mu_Gp16"/>
</dbReference>
<dbReference type="EMBL" id="BK015584">
    <property type="protein sequence ID" value="DAE14509.1"/>
    <property type="molecule type" value="Genomic_DNA"/>
</dbReference>
<evidence type="ECO:0000313" key="1">
    <source>
        <dbReference type="EMBL" id="DAE14509.1"/>
    </source>
</evidence>
<name>A0A8S5Q713_9CAUD</name>
<accession>A0A8S5Q713</accession>